<dbReference type="Gene3D" id="3.40.1110.10">
    <property type="entry name" value="Calcium-transporting ATPase, cytoplasmic domain N"/>
    <property type="match status" value="2"/>
</dbReference>
<keyword evidence="7" id="KW-0479">Metal-binding</keyword>
<keyword evidence="11" id="KW-1278">Translocase</keyword>
<dbReference type="GO" id="GO:0005524">
    <property type="term" value="F:ATP binding"/>
    <property type="evidence" value="ECO:0007669"/>
    <property type="project" value="UniProtKB-KW"/>
</dbReference>
<dbReference type="Gene3D" id="2.70.150.10">
    <property type="entry name" value="Calcium-transporting ATPase, cytoplasmic transduction domain A"/>
    <property type="match status" value="1"/>
</dbReference>
<dbReference type="Pfam" id="PF16212">
    <property type="entry name" value="PhoLip_ATPase_C"/>
    <property type="match status" value="1"/>
</dbReference>
<comment type="caution">
    <text evidence="18">The sequence shown here is derived from an EMBL/GenBank/DDBJ whole genome shotgun (WGS) entry which is preliminary data.</text>
</comment>
<evidence type="ECO:0000256" key="14">
    <source>
        <dbReference type="ARBA" id="ARBA00034036"/>
    </source>
</evidence>
<keyword evidence="8" id="KW-0547">Nucleotide-binding</keyword>
<evidence type="ECO:0000313" key="19">
    <source>
        <dbReference type="Proteomes" id="UP000814243"/>
    </source>
</evidence>
<dbReference type="AlphaFoldDB" id="A0A922SHU2"/>
<dbReference type="PROSITE" id="PS00154">
    <property type="entry name" value="ATPASE_E1_E2"/>
    <property type="match status" value="1"/>
</dbReference>
<organism evidence="18 19">
    <name type="scientific">Spodoptera exigua</name>
    <name type="common">Beet armyworm</name>
    <name type="synonym">Noctua fulgens</name>
    <dbReference type="NCBI Taxonomy" id="7107"/>
    <lineage>
        <taxon>Eukaryota</taxon>
        <taxon>Metazoa</taxon>
        <taxon>Ecdysozoa</taxon>
        <taxon>Arthropoda</taxon>
        <taxon>Hexapoda</taxon>
        <taxon>Insecta</taxon>
        <taxon>Pterygota</taxon>
        <taxon>Neoptera</taxon>
        <taxon>Endopterygota</taxon>
        <taxon>Lepidoptera</taxon>
        <taxon>Glossata</taxon>
        <taxon>Ditrysia</taxon>
        <taxon>Noctuoidea</taxon>
        <taxon>Noctuidae</taxon>
        <taxon>Amphipyrinae</taxon>
        <taxon>Spodoptera</taxon>
    </lineage>
</organism>
<evidence type="ECO:0000256" key="8">
    <source>
        <dbReference type="ARBA" id="ARBA00022741"/>
    </source>
</evidence>
<dbReference type="GO" id="GO:0005802">
    <property type="term" value="C:trans-Golgi network"/>
    <property type="evidence" value="ECO:0007669"/>
    <property type="project" value="TreeGrafter"/>
</dbReference>
<comment type="subcellular location">
    <subcellularLocation>
        <location evidence="2">Cell membrane</location>
    </subcellularLocation>
    <subcellularLocation>
        <location evidence="1">Membrane</location>
        <topology evidence="1">Multi-pass membrane protein</topology>
    </subcellularLocation>
</comment>
<keyword evidence="10" id="KW-0460">Magnesium</keyword>
<dbReference type="GO" id="GO:0016887">
    <property type="term" value="F:ATP hydrolysis activity"/>
    <property type="evidence" value="ECO:0007669"/>
    <property type="project" value="InterPro"/>
</dbReference>
<dbReference type="InterPro" id="IPR023214">
    <property type="entry name" value="HAD_sf"/>
</dbReference>
<dbReference type="NCBIfam" id="TIGR01494">
    <property type="entry name" value="ATPase_P-type"/>
    <property type="match status" value="2"/>
</dbReference>
<evidence type="ECO:0000256" key="16">
    <source>
        <dbReference type="SAM" id="Phobius"/>
    </source>
</evidence>
<dbReference type="PANTHER" id="PTHR24092:SF150">
    <property type="entry name" value="PHOSPHOLIPID-TRANSPORTING ATPASE"/>
    <property type="match status" value="1"/>
</dbReference>
<keyword evidence="5" id="KW-1003">Cell membrane</keyword>
<dbReference type="SUPFAM" id="SSF81660">
    <property type="entry name" value="Metal cation-transporting ATPase, ATP-binding domain N"/>
    <property type="match status" value="1"/>
</dbReference>
<keyword evidence="6 16" id="KW-0812">Transmembrane</keyword>
<dbReference type="GO" id="GO:0045332">
    <property type="term" value="P:phospholipid translocation"/>
    <property type="evidence" value="ECO:0007669"/>
    <property type="project" value="TreeGrafter"/>
</dbReference>
<dbReference type="SUPFAM" id="SSF81653">
    <property type="entry name" value="Calcium ATPase, transduction domain A"/>
    <property type="match status" value="1"/>
</dbReference>
<dbReference type="GO" id="GO:0140326">
    <property type="term" value="F:ATPase-coupled intramembrane lipid transporter activity"/>
    <property type="evidence" value="ECO:0007669"/>
    <property type="project" value="UniProtKB-EC"/>
</dbReference>
<evidence type="ECO:0000259" key="17">
    <source>
        <dbReference type="Pfam" id="PF16212"/>
    </source>
</evidence>
<dbReference type="EC" id="7.6.2.1" evidence="4"/>
<proteinExistence type="inferred from homology"/>
<evidence type="ECO:0000256" key="9">
    <source>
        <dbReference type="ARBA" id="ARBA00022840"/>
    </source>
</evidence>
<dbReference type="InterPro" id="IPR023298">
    <property type="entry name" value="ATPase_P-typ_TM_dom_sf"/>
</dbReference>
<evidence type="ECO:0000256" key="2">
    <source>
        <dbReference type="ARBA" id="ARBA00004236"/>
    </source>
</evidence>
<evidence type="ECO:0000256" key="4">
    <source>
        <dbReference type="ARBA" id="ARBA00012189"/>
    </source>
</evidence>
<reference evidence="18" key="1">
    <citation type="journal article" date="2021" name="G3 (Bethesda)">
        <title>Genome and transcriptome analysis of the beet armyworm Spodoptera exigua reveals targets for pest control. .</title>
        <authorList>
            <person name="Simon S."/>
            <person name="Breeschoten T."/>
            <person name="Jansen H.J."/>
            <person name="Dirks R.P."/>
            <person name="Schranz M.E."/>
            <person name="Ros V.I.D."/>
        </authorList>
    </citation>
    <scope>NUCLEOTIDE SEQUENCE</scope>
    <source>
        <strain evidence="18">TB_SE_WUR_2020</strain>
    </source>
</reference>
<evidence type="ECO:0000256" key="3">
    <source>
        <dbReference type="ARBA" id="ARBA00008109"/>
    </source>
</evidence>
<comment type="catalytic activity">
    <reaction evidence="15">
        <text>a 1,2-diacyl-sn-glycero-3-phospho-L-serine(out) + ATP + H2O = a 1,2-diacyl-sn-glycero-3-phospho-L-serine(in) + ADP + phosphate + H(+)</text>
        <dbReference type="Rhea" id="RHEA:38567"/>
        <dbReference type="ChEBI" id="CHEBI:15377"/>
        <dbReference type="ChEBI" id="CHEBI:15378"/>
        <dbReference type="ChEBI" id="CHEBI:30616"/>
        <dbReference type="ChEBI" id="CHEBI:43474"/>
        <dbReference type="ChEBI" id="CHEBI:57262"/>
        <dbReference type="ChEBI" id="CHEBI:456216"/>
    </reaction>
    <physiologicalReaction direction="left-to-right" evidence="15">
        <dbReference type="Rhea" id="RHEA:38568"/>
    </physiologicalReaction>
</comment>
<evidence type="ECO:0000256" key="5">
    <source>
        <dbReference type="ARBA" id="ARBA00022475"/>
    </source>
</evidence>
<gene>
    <name evidence="18" type="ORF">HF086_013689</name>
</gene>
<evidence type="ECO:0000256" key="1">
    <source>
        <dbReference type="ARBA" id="ARBA00004141"/>
    </source>
</evidence>
<dbReference type="FunFam" id="2.70.150.10:FF:000021">
    <property type="entry name" value="Phospholipid-transporting ATPase"/>
    <property type="match status" value="1"/>
</dbReference>
<dbReference type="EMBL" id="JACEFF010000408">
    <property type="protein sequence ID" value="KAH9638251.1"/>
    <property type="molecule type" value="Genomic_DNA"/>
</dbReference>
<sequence length="1075" mass="117477">MFDNMLLPEATRKRHRADDETNRRKVEVLREGRWITISWEHLLVGDICKVVNNQFFPGDIIMLASSEPQGISFIETSNLDGETNLKIRQAHPDTVHLDNTPALIDFTATIQCEQPNRHLYEFNGLLKDSNNKAIPLGLDQMLLRGSMLRNTNYIYGVVIYTGHETKLMKNSTKAPLKRSSIDRQTNTHILMLFIILLTLSLLSAAFNEIWMRAHSDWYLGLGEAQNAHFVFNFLTFLILYNNLIPISLQVTAEIVRFFQAKFIAMDSEMYHAATDTPAMARTSNLNEELGMVKYIFSDKTGTLTCNIMEFRKCSIGESQDEKLQDTLLYQNLQRNHPTSPVIIEFLTMLAICHTVIPERVEDKLNYHAASPDERALVLGAAHWGWGYVTVTECSTAYRRARASAGRGALGLGDERALVLGAAHWGWGYVTVTECSTAYRRARASAGRGALGLGGDERALVLGAAHWGWGYVTVTECSTAYRRARPGAGRGALGLGGYVTVTECSTAYRRARPGAGRGALGLGGYVTVTECSTAYRRARASAGRGALGLGGRARASAGRGALGLGGYVTVTECSTAYRRARPGAGRGALGPGGYVTVTECSTAYRRARASAGRGALGLGDERALVLGAAHWGWGYVTVTECSTAYRRARPGAGRGALGLGDERALVLGAAHWGWGYVTVTECSTAYRRARASAGRGALGLGGGYVTVTECSTAYRRARALVLGAAHWGWGYVTVTECSTAYRRARASAGRGALGLGVCDNERALVLGAAHWGWVFDQRTPRSVRLRTPTAVEEYTVLNVLDFTSSRKRMSVIVRTPSGEIKLYCKGADSVIYPRLAGGEHAQYADTTLTHLELFACDGLRTLVFAVADISEQFYQASLAIQDREQKLEEAAMLIENNLRLLGATAIEDKLQGTRECINRHTAEFGENLLKQNDVALITDGKTLKYAMGCDLKKDFLDLCISCKVVICCRVSPIQKAEVVEMVSSATGAVTLAIGDGANDVAMIQRASVGVGISGVEGLQAVCASDYSIAQFRFLLRLLLVHGAWNYSRISKLILYSFYKNICLYVIELWFAIYSAW</sequence>
<dbReference type="GO" id="GO:0005886">
    <property type="term" value="C:plasma membrane"/>
    <property type="evidence" value="ECO:0007669"/>
    <property type="project" value="UniProtKB-SubCell"/>
</dbReference>
<dbReference type="PANTHER" id="PTHR24092">
    <property type="entry name" value="PROBABLE PHOSPHOLIPID-TRANSPORTING ATPASE"/>
    <property type="match status" value="1"/>
</dbReference>
<name>A0A922SHU2_SPOEX</name>
<feature type="transmembrane region" description="Helical" evidence="16">
    <location>
        <begin position="187"/>
        <end position="206"/>
    </location>
</feature>
<evidence type="ECO:0000256" key="13">
    <source>
        <dbReference type="ARBA" id="ARBA00023136"/>
    </source>
</evidence>
<dbReference type="SUPFAM" id="SSF56784">
    <property type="entry name" value="HAD-like"/>
    <property type="match status" value="1"/>
</dbReference>
<evidence type="ECO:0000256" key="7">
    <source>
        <dbReference type="ARBA" id="ARBA00022723"/>
    </source>
</evidence>
<dbReference type="SUPFAM" id="SSF81665">
    <property type="entry name" value="Calcium ATPase, transmembrane domain M"/>
    <property type="match status" value="1"/>
</dbReference>
<comment type="similarity">
    <text evidence="3">Belongs to the cation transport ATPase (P-type) (TC 3.A.3) family. Type IV subfamily.</text>
</comment>
<dbReference type="GO" id="GO:0046872">
    <property type="term" value="F:metal ion binding"/>
    <property type="evidence" value="ECO:0007669"/>
    <property type="project" value="UniProtKB-KW"/>
</dbReference>
<feature type="transmembrane region" description="Helical" evidence="16">
    <location>
        <begin position="226"/>
        <end position="244"/>
    </location>
</feature>
<dbReference type="InterPro" id="IPR001757">
    <property type="entry name" value="P_typ_ATPase"/>
</dbReference>
<evidence type="ECO:0000256" key="11">
    <source>
        <dbReference type="ARBA" id="ARBA00022967"/>
    </source>
</evidence>
<dbReference type="InterPro" id="IPR008250">
    <property type="entry name" value="ATPase_P-typ_transduc_dom_A_sf"/>
</dbReference>
<evidence type="ECO:0000256" key="15">
    <source>
        <dbReference type="ARBA" id="ARBA00051303"/>
    </source>
</evidence>
<keyword evidence="12 16" id="KW-1133">Transmembrane helix</keyword>
<dbReference type="Pfam" id="PF13246">
    <property type="entry name" value="Cation_ATPase"/>
    <property type="match status" value="1"/>
</dbReference>
<dbReference type="InterPro" id="IPR036412">
    <property type="entry name" value="HAD-like_sf"/>
</dbReference>
<evidence type="ECO:0000256" key="12">
    <source>
        <dbReference type="ARBA" id="ARBA00022989"/>
    </source>
</evidence>
<comment type="catalytic activity">
    <reaction evidence="14">
        <text>ATP + H2O + phospholipidSide 1 = ADP + phosphate + phospholipidSide 2.</text>
        <dbReference type="EC" id="7.6.2.1"/>
    </reaction>
</comment>
<evidence type="ECO:0000256" key="10">
    <source>
        <dbReference type="ARBA" id="ARBA00022842"/>
    </source>
</evidence>
<dbReference type="Proteomes" id="UP000814243">
    <property type="component" value="Unassembled WGS sequence"/>
</dbReference>
<evidence type="ECO:0000313" key="18">
    <source>
        <dbReference type="EMBL" id="KAH9638251.1"/>
    </source>
</evidence>
<accession>A0A922SHU2</accession>
<feature type="domain" description="P-type ATPase C-terminal" evidence="17">
    <location>
        <begin position="1020"/>
        <end position="1075"/>
    </location>
</feature>
<dbReference type="InterPro" id="IPR018303">
    <property type="entry name" value="ATPase_P-typ_P_site"/>
</dbReference>
<dbReference type="Gene3D" id="3.40.50.1000">
    <property type="entry name" value="HAD superfamily/HAD-like"/>
    <property type="match status" value="1"/>
</dbReference>
<keyword evidence="13 16" id="KW-0472">Membrane</keyword>
<dbReference type="InterPro" id="IPR023299">
    <property type="entry name" value="ATPase_P-typ_cyto_dom_N"/>
</dbReference>
<protein>
    <recommendedName>
        <fullName evidence="4">P-type phospholipid transporter</fullName>
        <ecNumber evidence="4">7.6.2.1</ecNumber>
    </recommendedName>
</protein>
<evidence type="ECO:0000256" key="6">
    <source>
        <dbReference type="ARBA" id="ARBA00022692"/>
    </source>
</evidence>
<dbReference type="InterPro" id="IPR032630">
    <property type="entry name" value="P_typ_ATPase_c"/>
</dbReference>
<keyword evidence="9" id="KW-0067">ATP-binding</keyword>